<dbReference type="EMBL" id="JAHRHY010000011">
    <property type="protein sequence ID" value="KAG9065494.1"/>
    <property type="molecule type" value="Genomic_DNA"/>
</dbReference>
<dbReference type="Pfam" id="PF12937">
    <property type="entry name" value="F-box-like"/>
    <property type="match status" value="1"/>
</dbReference>
<evidence type="ECO:0000259" key="2">
    <source>
        <dbReference type="Pfam" id="PF12937"/>
    </source>
</evidence>
<reference evidence="3" key="1">
    <citation type="submission" date="2021-06" db="EMBL/GenBank/DDBJ databases">
        <title>Genome Sequence of Mortierella hyaline Strain SCG-10, a Cold-Adapted, Nitrate-Reducing Fungus Isolated from Soil in Minnesota, USA.</title>
        <authorList>
            <person name="Aldossari N."/>
        </authorList>
    </citation>
    <scope>NUCLEOTIDE SEQUENCE</scope>
    <source>
        <strain evidence="3">SCG-10</strain>
    </source>
</reference>
<comment type="caution">
    <text evidence="3">The sequence shown here is derived from an EMBL/GenBank/DDBJ whole genome shotgun (WGS) entry which is preliminary data.</text>
</comment>
<feature type="domain" description="F-box" evidence="2">
    <location>
        <begin position="4"/>
        <end position="47"/>
    </location>
</feature>
<dbReference type="InterPro" id="IPR032675">
    <property type="entry name" value="LRR_dom_sf"/>
</dbReference>
<accession>A0A9P7XQX1</accession>
<dbReference type="InterPro" id="IPR001810">
    <property type="entry name" value="F-box_dom"/>
</dbReference>
<dbReference type="AlphaFoldDB" id="A0A9P7XQX1"/>
<sequence>MKTILDLPPEIHPLIAEHLTRPQILSCILVCRSFHASFTACLWADVVVKPFIHQVEPSVIRANAHFDERLAYPAVVTEKHYTTVDCPRLRELRFYTYSGPFASMTDSTVRFDRTVGSEVHDSQGPINACKLHQVAELSPSQQKAHFARQHSHIRKLTFCHRNQELKEFWKVVGAEWKELEELDMAGVVDEDSVNTFWRVCSGYSGGRGSRGVRHLRFTGILFLGGDLAYLSTLSFERLESLAIVKYFWASEPYRYQMWPLALLERVLKTSRGLRRLEWHIPNIPFPVQIIQDALAEGCWPDLSELMMKDRTCSEEDMVEILELLSLQRLTALDVHGGRGSHEFGWLLFNCLREMQCFDHLRELDVGKCAGVSSMMAQEVLMECAHLVILEVPFVFVRDIVTASKPWGCLRLERLVVYIAKQDGDEAEWEERVFEQISRLRRMRILYLERYPYGVNGIKHLMTLNLRPLSLPSSAPIDINTVTNNSNSQDSDGNDIIKTTIRRGDGGRNSDNSVHKSGGIGCLSSLVQLQEFTFDDGQQRLGMEEAMWMTEHWQDLVCIRGTFKGVGEGDDVKRLKCLFAARGIKYFS</sequence>
<dbReference type="SUPFAM" id="SSF52047">
    <property type="entry name" value="RNI-like"/>
    <property type="match status" value="1"/>
</dbReference>
<dbReference type="Gene3D" id="3.80.10.10">
    <property type="entry name" value="Ribonuclease Inhibitor"/>
    <property type="match status" value="1"/>
</dbReference>
<proteinExistence type="predicted"/>
<gene>
    <name evidence="3" type="ORF">KI688_001782</name>
</gene>
<name>A0A9P7XQX1_9FUNG</name>
<dbReference type="InterPro" id="IPR036047">
    <property type="entry name" value="F-box-like_dom_sf"/>
</dbReference>
<dbReference type="Proteomes" id="UP000707451">
    <property type="component" value="Unassembled WGS sequence"/>
</dbReference>
<evidence type="ECO:0000313" key="3">
    <source>
        <dbReference type="EMBL" id="KAG9065494.1"/>
    </source>
</evidence>
<feature type="region of interest" description="Disordered" evidence="1">
    <location>
        <begin position="481"/>
        <end position="512"/>
    </location>
</feature>
<evidence type="ECO:0000256" key="1">
    <source>
        <dbReference type="SAM" id="MobiDB-lite"/>
    </source>
</evidence>
<dbReference type="OrthoDB" id="2354556at2759"/>
<keyword evidence="4" id="KW-1185">Reference proteome</keyword>
<organism evidence="3 4">
    <name type="scientific">Linnemannia hyalina</name>
    <dbReference type="NCBI Taxonomy" id="64524"/>
    <lineage>
        <taxon>Eukaryota</taxon>
        <taxon>Fungi</taxon>
        <taxon>Fungi incertae sedis</taxon>
        <taxon>Mucoromycota</taxon>
        <taxon>Mortierellomycotina</taxon>
        <taxon>Mortierellomycetes</taxon>
        <taxon>Mortierellales</taxon>
        <taxon>Mortierellaceae</taxon>
        <taxon>Linnemannia</taxon>
    </lineage>
</organism>
<evidence type="ECO:0000313" key="4">
    <source>
        <dbReference type="Proteomes" id="UP000707451"/>
    </source>
</evidence>
<protein>
    <recommendedName>
        <fullName evidence="2">F-box domain-containing protein</fullName>
    </recommendedName>
</protein>
<dbReference type="SUPFAM" id="SSF81383">
    <property type="entry name" value="F-box domain"/>
    <property type="match status" value="1"/>
</dbReference>